<dbReference type="GeneID" id="70228151"/>
<name>A0A9P9G6V6_FUSRE</name>
<dbReference type="AlphaFoldDB" id="A0A9P9G6V6"/>
<accession>A0A9P9G6V6</accession>
<evidence type="ECO:0000313" key="1">
    <source>
        <dbReference type="EMBL" id="KAH7232282.1"/>
    </source>
</evidence>
<keyword evidence="2" id="KW-1185">Reference proteome</keyword>
<dbReference type="RefSeq" id="XP_046043942.1">
    <property type="nucleotide sequence ID" value="XM_046198197.1"/>
</dbReference>
<evidence type="ECO:0000313" key="2">
    <source>
        <dbReference type="Proteomes" id="UP000720189"/>
    </source>
</evidence>
<comment type="caution">
    <text evidence="1">The sequence shown here is derived from an EMBL/GenBank/DDBJ whole genome shotgun (WGS) entry which is preliminary data.</text>
</comment>
<dbReference type="Proteomes" id="UP000720189">
    <property type="component" value="Unassembled WGS sequence"/>
</dbReference>
<organism evidence="1 2">
    <name type="scientific">Fusarium redolens</name>
    <dbReference type="NCBI Taxonomy" id="48865"/>
    <lineage>
        <taxon>Eukaryota</taxon>
        <taxon>Fungi</taxon>
        <taxon>Dikarya</taxon>
        <taxon>Ascomycota</taxon>
        <taxon>Pezizomycotina</taxon>
        <taxon>Sordariomycetes</taxon>
        <taxon>Hypocreomycetidae</taxon>
        <taxon>Hypocreales</taxon>
        <taxon>Nectriaceae</taxon>
        <taxon>Fusarium</taxon>
        <taxon>Fusarium redolens species complex</taxon>
    </lineage>
</organism>
<protein>
    <submittedName>
        <fullName evidence="1">Uncharacterized protein</fullName>
    </submittedName>
</protein>
<dbReference type="SUPFAM" id="SSF50494">
    <property type="entry name" value="Trypsin-like serine proteases"/>
    <property type="match status" value="1"/>
</dbReference>
<proteinExistence type="predicted"/>
<reference evidence="1" key="1">
    <citation type="journal article" date="2021" name="Nat. Commun.">
        <title>Genetic determinants of endophytism in the Arabidopsis root mycobiome.</title>
        <authorList>
            <person name="Mesny F."/>
            <person name="Miyauchi S."/>
            <person name="Thiergart T."/>
            <person name="Pickel B."/>
            <person name="Atanasova L."/>
            <person name="Karlsson M."/>
            <person name="Huettel B."/>
            <person name="Barry K.W."/>
            <person name="Haridas S."/>
            <person name="Chen C."/>
            <person name="Bauer D."/>
            <person name="Andreopoulos W."/>
            <person name="Pangilinan J."/>
            <person name="LaButti K."/>
            <person name="Riley R."/>
            <person name="Lipzen A."/>
            <person name="Clum A."/>
            <person name="Drula E."/>
            <person name="Henrissat B."/>
            <person name="Kohler A."/>
            <person name="Grigoriev I.V."/>
            <person name="Martin F.M."/>
            <person name="Hacquard S."/>
        </authorList>
    </citation>
    <scope>NUCLEOTIDE SEQUENCE</scope>
    <source>
        <strain evidence="1">MPI-CAGE-AT-0023</strain>
    </source>
</reference>
<sequence>MSLQEPSDRERHMYYCGLPSGPKLIARSSTTPWPHPHQWPENKKLDVATGHAIQQPWNDPRGTLQQLIIGTLSDIDWTAIDILRVGYESAYEDADRAPECPVTMLISVSENSTSFHQAETAIVECKQILARLALDDVEVEVKESIVCTAASNQGPATYSPTSGPQALRLTCGPFNNDVDDVKFQFGHHVSEYIGTSIGVRGPKKGTKSLYLQGNDNKTYALTCRHVLFTDSDFIEYRSGDDNDKTTKQVIQPAEGTLVDTVTSFFSEKSGIETGIHLTSLPRYNTPAFQVQRLNSLQKRSLLESCQPRIEQLQDYGSFTLGRVEFSPPIQVYSDRVRDWSLVELSQESFTTRLGDLTNKVPVTQQLRDAFDKYSGTVSQGTLLPVAASLEATIGPHIIPEAELENTAASGLIVIKYGCKSGLTFGLSNGIRSVVRRPAGPGPAGAMVSNEWCIIGVNSQIPFSKGGDSGACVFDLTGRIGGIMTAGLKKENNPDGVDVTYATPMQWLLDDIKRQGYDVKLPN</sequence>
<dbReference type="EMBL" id="JAGMUX010000019">
    <property type="protein sequence ID" value="KAH7232282.1"/>
    <property type="molecule type" value="Genomic_DNA"/>
</dbReference>
<dbReference type="OrthoDB" id="5424209at2759"/>
<gene>
    <name evidence="1" type="ORF">BKA55DRAFT_680000</name>
</gene>
<dbReference type="InterPro" id="IPR009003">
    <property type="entry name" value="Peptidase_S1_PA"/>
</dbReference>